<dbReference type="AlphaFoldDB" id="A0A023B1M5"/>
<dbReference type="GeneID" id="22914770"/>
<keyword evidence="1" id="KW-0175">Coiled coil</keyword>
<reference evidence="2" key="1">
    <citation type="submission" date="2013-12" db="EMBL/GenBank/DDBJ databases">
        <authorList>
            <person name="Omoto C.K."/>
            <person name="Sibley D."/>
            <person name="Venepally P."/>
            <person name="Hadjithomas M."/>
            <person name="Karamycheva S."/>
            <person name="Brunk B."/>
            <person name="Roos D."/>
            <person name="Caler E."/>
            <person name="Lorenzi H."/>
        </authorList>
    </citation>
    <scope>NUCLEOTIDE SEQUENCE</scope>
</reference>
<sequence length="107" mass="11861">MEPGASGEDAGLLMSSGAGGRSDLSTLELAQKLAELATRTTLTEERLGDLRKLLETRKKKAKKYDVSSPTEVIALLLDRIASLERRNDRLADRNQMLESVYTQLRKV</sequence>
<dbReference type="VEuPathDB" id="CryptoDB:GNI_134610"/>
<dbReference type="Proteomes" id="UP000019763">
    <property type="component" value="Unassembled WGS sequence"/>
</dbReference>
<evidence type="ECO:0000256" key="1">
    <source>
        <dbReference type="SAM" id="Coils"/>
    </source>
</evidence>
<protein>
    <submittedName>
        <fullName evidence="2">Uncharacterized protein</fullName>
    </submittedName>
</protein>
<organism evidence="2 3">
    <name type="scientific">Gregarina niphandrodes</name>
    <name type="common">Septate eugregarine</name>
    <dbReference type="NCBI Taxonomy" id="110365"/>
    <lineage>
        <taxon>Eukaryota</taxon>
        <taxon>Sar</taxon>
        <taxon>Alveolata</taxon>
        <taxon>Apicomplexa</taxon>
        <taxon>Conoidasida</taxon>
        <taxon>Gregarinasina</taxon>
        <taxon>Eugregarinorida</taxon>
        <taxon>Gregarinidae</taxon>
        <taxon>Gregarina</taxon>
    </lineage>
</organism>
<dbReference type="EMBL" id="AFNH02000997">
    <property type="protein sequence ID" value="EZG46185.1"/>
    <property type="molecule type" value="Genomic_DNA"/>
</dbReference>
<evidence type="ECO:0000313" key="2">
    <source>
        <dbReference type="EMBL" id="EZG46185.1"/>
    </source>
</evidence>
<keyword evidence="3" id="KW-1185">Reference proteome</keyword>
<accession>A0A023B1M5</accession>
<evidence type="ECO:0000313" key="3">
    <source>
        <dbReference type="Proteomes" id="UP000019763"/>
    </source>
</evidence>
<proteinExistence type="predicted"/>
<comment type="caution">
    <text evidence="2">The sequence shown here is derived from an EMBL/GenBank/DDBJ whole genome shotgun (WGS) entry which is preliminary data.</text>
</comment>
<name>A0A023B1M5_GRENI</name>
<feature type="coiled-coil region" evidence="1">
    <location>
        <begin position="73"/>
        <end position="100"/>
    </location>
</feature>
<gene>
    <name evidence="2" type="ORF">GNI_134610</name>
</gene>
<dbReference type="RefSeq" id="XP_011132346.1">
    <property type="nucleotide sequence ID" value="XM_011134044.1"/>
</dbReference>